<dbReference type="InterPro" id="IPR036610">
    <property type="entry name" value="PEBP-like_sf"/>
</dbReference>
<dbReference type="Pfam" id="PF01161">
    <property type="entry name" value="PBP"/>
    <property type="match status" value="1"/>
</dbReference>
<comment type="caution">
    <text evidence="2">The sequence shown here is derived from an EMBL/GenBank/DDBJ whole genome shotgun (WGS) entry which is preliminary data.</text>
</comment>
<dbReference type="PANTHER" id="PTHR30289">
    <property type="entry name" value="UNCHARACTERIZED PROTEIN YBCL-RELATED"/>
    <property type="match status" value="1"/>
</dbReference>
<dbReference type="Gene3D" id="3.90.280.10">
    <property type="entry name" value="PEBP-like"/>
    <property type="match status" value="1"/>
</dbReference>
<dbReference type="NCBIfam" id="TIGR00481">
    <property type="entry name" value="YbhB/YbcL family Raf kinase inhibitor-like protein"/>
    <property type="match status" value="1"/>
</dbReference>
<evidence type="ECO:0000313" key="3">
    <source>
        <dbReference type="Proteomes" id="UP000093592"/>
    </source>
</evidence>
<dbReference type="CDD" id="cd00865">
    <property type="entry name" value="PEBP_bact_arch"/>
    <property type="match status" value="1"/>
</dbReference>
<protein>
    <recommendedName>
        <fullName evidence="4">Phosphatidylethanolamine-binding protein</fullName>
    </recommendedName>
</protein>
<comment type="similarity">
    <text evidence="1">Belongs to the UPF0098 family.</text>
</comment>
<proteinExistence type="inferred from homology"/>
<name>A0A1A2Z4C9_9MYCO</name>
<dbReference type="PANTHER" id="PTHR30289:SF1">
    <property type="entry name" value="PEBP (PHOSPHATIDYLETHANOLAMINE-BINDING PROTEIN) FAMILY PROTEIN"/>
    <property type="match status" value="1"/>
</dbReference>
<dbReference type="EMBL" id="LZKJ01000125">
    <property type="protein sequence ID" value="OBI45384.1"/>
    <property type="molecule type" value="Genomic_DNA"/>
</dbReference>
<dbReference type="SUPFAM" id="SSF49777">
    <property type="entry name" value="PEBP-like"/>
    <property type="match status" value="1"/>
</dbReference>
<dbReference type="AlphaFoldDB" id="A0A1A2Z4C9"/>
<evidence type="ECO:0000256" key="1">
    <source>
        <dbReference type="ARBA" id="ARBA00007120"/>
    </source>
</evidence>
<gene>
    <name evidence="2" type="ORF">A5707_02055</name>
</gene>
<dbReference type="Proteomes" id="UP000093592">
    <property type="component" value="Unassembled WGS sequence"/>
</dbReference>
<evidence type="ECO:0000313" key="2">
    <source>
        <dbReference type="EMBL" id="OBI45384.1"/>
    </source>
</evidence>
<dbReference type="InterPro" id="IPR008914">
    <property type="entry name" value="PEBP"/>
</dbReference>
<evidence type="ECO:0008006" key="4">
    <source>
        <dbReference type="Google" id="ProtNLM"/>
    </source>
</evidence>
<sequence>MSYPSDEAPRRNVTSPLFAATGKFILTSPAFADNTPVPSEYSCKGHNVPPPLRWENVPTGTESLALVVDDPDAPAGRYVHWVVTAIPPATTEIREGVLPRRATVSLNSAGKPEYFGPCPPVGTGVHHYRFQLYAVSKPLTVTPTTSAAEATRAIADAAIADARTVGLFSS</sequence>
<dbReference type="OrthoDB" id="9797506at2"/>
<organism evidence="2 3">
    <name type="scientific">Mycobacterium kyorinense</name>
    <dbReference type="NCBI Taxonomy" id="487514"/>
    <lineage>
        <taxon>Bacteria</taxon>
        <taxon>Bacillati</taxon>
        <taxon>Actinomycetota</taxon>
        <taxon>Actinomycetes</taxon>
        <taxon>Mycobacteriales</taxon>
        <taxon>Mycobacteriaceae</taxon>
        <taxon>Mycobacterium</taxon>
    </lineage>
</organism>
<dbReference type="InterPro" id="IPR005247">
    <property type="entry name" value="YbhB_YbcL/LppC-like"/>
</dbReference>
<reference evidence="3" key="1">
    <citation type="submission" date="2016-06" db="EMBL/GenBank/DDBJ databases">
        <authorList>
            <person name="Sutton G."/>
            <person name="Brinkac L."/>
            <person name="Sanka R."/>
            <person name="Adams M."/>
            <person name="Lau E."/>
            <person name="Sam S."/>
            <person name="Sreng N."/>
            <person name="Him V."/>
            <person name="Kerleguer A."/>
            <person name="Cheng S."/>
        </authorList>
    </citation>
    <scope>NUCLEOTIDE SEQUENCE [LARGE SCALE GENOMIC DNA]</scope>
    <source>
        <strain evidence="3">E861</strain>
    </source>
</reference>
<accession>A0A1A2Z4C9</accession>